<dbReference type="PROSITE" id="PS50143">
    <property type="entry name" value="BIR_REPEAT_2"/>
    <property type="match status" value="2"/>
</dbReference>
<protein>
    <submittedName>
        <fullName evidence="2">Uncharacterized protein</fullName>
    </submittedName>
</protein>
<evidence type="ECO:0000313" key="3">
    <source>
        <dbReference type="Proteomes" id="UP000777482"/>
    </source>
</evidence>
<dbReference type="PANTHER" id="PTHR11799">
    <property type="entry name" value="PARAOXONASE"/>
    <property type="match status" value="1"/>
</dbReference>
<feature type="compositionally biased region" description="Acidic residues" evidence="1">
    <location>
        <begin position="305"/>
        <end position="333"/>
    </location>
</feature>
<feature type="compositionally biased region" description="Acidic residues" evidence="1">
    <location>
        <begin position="251"/>
        <end position="263"/>
    </location>
</feature>
<dbReference type="SUPFAM" id="SSF63829">
    <property type="entry name" value="Calcium-dependent phosphotriesterase"/>
    <property type="match status" value="1"/>
</dbReference>
<dbReference type="OrthoDB" id="5307922at2759"/>
<dbReference type="InterPro" id="IPR011042">
    <property type="entry name" value="6-blade_b-propeller_TolB-like"/>
</dbReference>
<keyword evidence="3" id="KW-1185">Reference proteome</keyword>
<name>A0A9P6W2I3_RHOMI</name>
<dbReference type="EMBL" id="PUHQ01000029">
    <property type="protein sequence ID" value="KAG0662104.1"/>
    <property type="molecule type" value="Genomic_DNA"/>
</dbReference>
<feature type="compositionally biased region" description="Low complexity" evidence="1">
    <location>
        <begin position="621"/>
        <end position="658"/>
    </location>
</feature>
<feature type="compositionally biased region" description="Acidic residues" evidence="1">
    <location>
        <begin position="490"/>
        <end position="506"/>
    </location>
</feature>
<dbReference type="InterPro" id="IPR051288">
    <property type="entry name" value="Serum_paraoxonase/arylesterase"/>
</dbReference>
<dbReference type="AlphaFoldDB" id="A0A9P6W2I3"/>
<feature type="compositionally biased region" description="Low complexity" evidence="1">
    <location>
        <begin position="727"/>
        <end position="753"/>
    </location>
</feature>
<gene>
    <name evidence="2" type="ORF">C6P46_003497</name>
</gene>
<feature type="compositionally biased region" description="Low complexity" evidence="1">
    <location>
        <begin position="386"/>
        <end position="409"/>
    </location>
</feature>
<dbReference type="SUPFAM" id="SSF57924">
    <property type="entry name" value="Inhibitor of apoptosis (IAP) repeat"/>
    <property type="match status" value="2"/>
</dbReference>
<comment type="caution">
    <text evidence="2">The sequence shown here is derived from an EMBL/GenBank/DDBJ whole genome shotgun (WGS) entry which is preliminary data.</text>
</comment>
<dbReference type="PANTHER" id="PTHR11799:SF12">
    <property type="entry name" value="PARAOXONASE-RELATED"/>
    <property type="match status" value="1"/>
</dbReference>
<dbReference type="Pfam" id="PF00653">
    <property type="entry name" value="BIR"/>
    <property type="match status" value="2"/>
</dbReference>
<reference evidence="2 3" key="1">
    <citation type="submission" date="2020-11" db="EMBL/GenBank/DDBJ databases">
        <title>Kefir isolates.</title>
        <authorList>
            <person name="Marcisauskas S."/>
            <person name="Kim Y."/>
            <person name="Blasche S."/>
        </authorList>
    </citation>
    <scope>NUCLEOTIDE SEQUENCE [LARGE SCALE GENOMIC DNA]</scope>
    <source>
        <strain evidence="2 3">KR</strain>
    </source>
</reference>
<feature type="region of interest" description="Disordered" evidence="1">
    <location>
        <begin position="251"/>
        <end position="762"/>
    </location>
</feature>
<evidence type="ECO:0000313" key="2">
    <source>
        <dbReference type="EMBL" id="KAG0662104.1"/>
    </source>
</evidence>
<feature type="compositionally biased region" description="Low complexity" evidence="1">
    <location>
        <begin position="363"/>
        <end position="375"/>
    </location>
</feature>
<feature type="compositionally biased region" description="Low complexity" evidence="1">
    <location>
        <begin position="669"/>
        <end position="712"/>
    </location>
</feature>
<feature type="compositionally biased region" description="Pro residues" evidence="1">
    <location>
        <begin position="659"/>
        <end position="668"/>
    </location>
</feature>
<dbReference type="InterPro" id="IPR001370">
    <property type="entry name" value="BIR_rpt"/>
</dbReference>
<dbReference type="Gene3D" id="1.10.1170.10">
    <property type="entry name" value="Inhibitor Of Apoptosis Protein (2mihbC-IAP-1), Chain A"/>
    <property type="match status" value="2"/>
</dbReference>
<evidence type="ECO:0000256" key="1">
    <source>
        <dbReference type="SAM" id="MobiDB-lite"/>
    </source>
</evidence>
<feature type="compositionally biased region" description="Basic and acidic residues" evidence="1">
    <location>
        <begin position="848"/>
        <end position="873"/>
    </location>
</feature>
<feature type="compositionally biased region" description="Low complexity" evidence="1">
    <location>
        <begin position="475"/>
        <end position="489"/>
    </location>
</feature>
<proteinExistence type="predicted"/>
<organism evidence="2 3">
    <name type="scientific">Rhodotorula mucilaginosa</name>
    <name type="common">Yeast</name>
    <name type="synonym">Rhodotorula rubra</name>
    <dbReference type="NCBI Taxonomy" id="5537"/>
    <lineage>
        <taxon>Eukaryota</taxon>
        <taxon>Fungi</taxon>
        <taxon>Dikarya</taxon>
        <taxon>Basidiomycota</taxon>
        <taxon>Pucciniomycotina</taxon>
        <taxon>Microbotryomycetes</taxon>
        <taxon>Sporidiobolales</taxon>
        <taxon>Sporidiobolaceae</taxon>
        <taxon>Rhodotorula</taxon>
    </lineage>
</organism>
<feature type="compositionally biased region" description="Low complexity" evidence="1">
    <location>
        <begin position="553"/>
        <end position="568"/>
    </location>
</feature>
<feature type="region of interest" description="Disordered" evidence="1">
    <location>
        <begin position="848"/>
        <end position="891"/>
    </location>
</feature>
<dbReference type="Proteomes" id="UP000777482">
    <property type="component" value="Unassembled WGS sequence"/>
</dbReference>
<accession>A0A9P6W2I3</accession>
<dbReference type="SMART" id="SM00238">
    <property type="entry name" value="BIR"/>
    <property type="match status" value="2"/>
</dbReference>
<dbReference type="Gene3D" id="2.120.10.30">
    <property type="entry name" value="TolB, C-terminal domain"/>
    <property type="match status" value="1"/>
</dbReference>
<sequence length="1278" mass="135539">MAPTASTSALQQQLHLASARRATFNKTRKGANKALNWPYPLTAAAARTSTIHPDRLVEAGFYCTPTHDDPTVTTCFLCEIVIGQWEEGEDPLYRHEAAIDEAEIRCGWLDVLNQSWTKEGADGLALTPRQTWPEIWGDEMHPRGERMAWARLATFRLGWPHEGQDGVPTKEEIAAAGWVFRPGAEEESQDQCACIYCGRTVEGWEEGDDPVALHKRKIGLKCPFFLADDSAPASSTSAPAKAVVNPNEAIEDATEADEPEPEPEVVKPKRGSRKTVVAAADEDAPKKKKSTRGTAAAQKKKAEADQEEVDPAEEEADVEEQDGPSVAEDDASEAESLKPATTMKAAKKGKASASSAAKKKTARQTTTRSTRAKTTPAVSEAEDAAPDQQADVSTRVRAASNASTTSTAVPILRTAAAAALNKSTRSRNTAAQAAPPPPAAESSAEVDTVAPKRSTGVESSDLEPAVKPPKRSASRKAAAAVIESSTSAAGEEEETTDADADVDGDESIAQLARIADAALEAQGLEEEPATVGEPVPPPVPSKDNNNSKKSKKVSPSASASSSSSGSISKAKKGKKAAATSAGEEESGSGGRSGAAATARHDEPDAMVVEDVESAKSRPAKAKATATATATAVPAAQPATSTSTSTAHPQTATVPAPISTLPPAPPLPPTAVRSPLSPTSPGTSSSRPIRALPPNKSSKSPSSSSLGNGLSLPPGGGEAVPPVPPAAPAVTAPAPAPAVLPSQSSSQSSLPTSAFETASERLSSATLLDPNAPFTAPTNPFAGGSTLLSLVPPPTPQELDTLTVAEWYSLCHRRIADRFTAESEAMQRQFEARVEAGRIKLRGMCEEAREREEREAREEDENRRAVAKERKDRIAASGGGGGSRSAVKAAGGSTRKLRPRMTILGVNRTPHEALNIDRCHAVQGLEACEDAWIQHDKGLAYLACSSLESRAHWAPGLGHLNATALPAESTDRLRLLDLSTRTHKPVRLLGLPTESHGVWLHGMDVLPHPDDASLLVLFLISHRPPAERALAPETGADSVVEIFETRVGSDEAKWVATAQHDLVRTPNNPVATGPRSFFVTNDHARKVHWSRKFELAYYESSEIVHCEILADGTTDCIVAADALTYPNGIAKGPGDLLYLASTFHGEVTSWEIQSDKTLLPYNLISLDRAIDNIHVSPTTGNVYAATFPNFFRFTSSAPTPSDPSRPASSKSPVEIWRVSNETSSEETFLGRQYKKEVYLTDPRGEVVSAITTAAPWRNQLLLTGFFTPHATVCEFDHEL</sequence>